<evidence type="ECO:0000259" key="4">
    <source>
        <dbReference type="Pfam" id="PF07631"/>
    </source>
</evidence>
<dbReference type="AlphaFoldDB" id="A0A517P362"/>
<dbReference type="EMBL" id="CP036526">
    <property type="protein sequence ID" value="QDT13822.1"/>
    <property type="molecule type" value="Genomic_DNA"/>
</dbReference>
<evidence type="ECO:0000259" key="3">
    <source>
        <dbReference type="Pfam" id="PF07627"/>
    </source>
</evidence>
<feature type="domain" description="DUF1587" evidence="2">
    <location>
        <begin position="133"/>
        <end position="195"/>
    </location>
</feature>
<reference evidence="7 8" key="1">
    <citation type="submission" date="2019-02" db="EMBL/GenBank/DDBJ databases">
        <title>Deep-cultivation of Planctomycetes and their phenomic and genomic characterization uncovers novel biology.</title>
        <authorList>
            <person name="Wiegand S."/>
            <person name="Jogler M."/>
            <person name="Boedeker C."/>
            <person name="Pinto D."/>
            <person name="Vollmers J."/>
            <person name="Rivas-Marin E."/>
            <person name="Kohn T."/>
            <person name="Peeters S.H."/>
            <person name="Heuer A."/>
            <person name="Rast P."/>
            <person name="Oberbeckmann S."/>
            <person name="Bunk B."/>
            <person name="Jeske O."/>
            <person name="Meyerdierks A."/>
            <person name="Storesund J.E."/>
            <person name="Kallscheuer N."/>
            <person name="Luecker S."/>
            <person name="Lage O.M."/>
            <person name="Pohl T."/>
            <person name="Merkel B.J."/>
            <person name="Hornburger P."/>
            <person name="Mueller R.-W."/>
            <person name="Bruemmer F."/>
            <person name="Labrenz M."/>
            <person name="Spormann A.M."/>
            <person name="Op den Camp H."/>
            <person name="Overmann J."/>
            <person name="Amann R."/>
            <person name="Jetten M.S.M."/>
            <person name="Mascher T."/>
            <person name="Medema M.H."/>
            <person name="Devos D.P."/>
            <person name="Kaster A.-K."/>
            <person name="Ovreas L."/>
            <person name="Rohde M."/>
            <person name="Galperin M.Y."/>
            <person name="Jogler C."/>
        </authorList>
    </citation>
    <scope>NUCLEOTIDE SEQUENCE [LARGE SCALE GENOMIC DNA]</scope>
    <source>
        <strain evidence="7 8">K23_9</strain>
    </source>
</reference>
<protein>
    <recommendedName>
        <fullName evidence="9">Planctomycete cytochrome C</fullName>
    </recommendedName>
</protein>
<evidence type="ECO:0000259" key="5">
    <source>
        <dbReference type="Pfam" id="PF07635"/>
    </source>
</evidence>
<accession>A0A517P362</accession>
<evidence type="ECO:0000259" key="2">
    <source>
        <dbReference type="Pfam" id="PF07626"/>
    </source>
</evidence>
<keyword evidence="8" id="KW-1185">Reference proteome</keyword>
<feature type="domain" description="DUF1595" evidence="6">
    <location>
        <begin position="386"/>
        <end position="446"/>
    </location>
</feature>
<feature type="domain" description="Cytochrome C Planctomycete-type" evidence="5">
    <location>
        <begin position="45"/>
        <end position="95"/>
    </location>
</feature>
<evidence type="ECO:0000313" key="7">
    <source>
        <dbReference type="EMBL" id="QDT13822.1"/>
    </source>
</evidence>
<organism evidence="7 8">
    <name type="scientific">Stieleria marina</name>
    <dbReference type="NCBI Taxonomy" id="1930275"/>
    <lineage>
        <taxon>Bacteria</taxon>
        <taxon>Pseudomonadati</taxon>
        <taxon>Planctomycetota</taxon>
        <taxon>Planctomycetia</taxon>
        <taxon>Pirellulales</taxon>
        <taxon>Pirellulaceae</taxon>
        <taxon>Stieleria</taxon>
    </lineage>
</organism>
<dbReference type="Pfam" id="PF07627">
    <property type="entry name" value="PSCyt3"/>
    <property type="match status" value="1"/>
</dbReference>
<dbReference type="Pfam" id="PF07637">
    <property type="entry name" value="PSD5"/>
    <property type="match status" value="1"/>
</dbReference>
<name>A0A517P362_9BACT</name>
<gene>
    <name evidence="7" type="ORF">K239x_58420</name>
</gene>
<evidence type="ECO:0000313" key="8">
    <source>
        <dbReference type="Proteomes" id="UP000319817"/>
    </source>
</evidence>
<feature type="domain" description="DUF1592" evidence="4">
    <location>
        <begin position="460"/>
        <end position="587"/>
    </location>
</feature>
<dbReference type="Proteomes" id="UP000319817">
    <property type="component" value="Chromosome"/>
</dbReference>
<dbReference type="Pfam" id="PF07626">
    <property type="entry name" value="PSD3"/>
    <property type="match status" value="1"/>
</dbReference>
<evidence type="ECO:0008006" key="9">
    <source>
        <dbReference type="Google" id="ProtNLM"/>
    </source>
</evidence>
<dbReference type="Pfam" id="PF07635">
    <property type="entry name" value="PSCyt1"/>
    <property type="match status" value="1"/>
</dbReference>
<dbReference type="RefSeq" id="WP_145421662.1">
    <property type="nucleotide sequence ID" value="NZ_CP036526.1"/>
</dbReference>
<dbReference type="Pfam" id="PF07624">
    <property type="entry name" value="PSD2"/>
    <property type="match status" value="1"/>
</dbReference>
<dbReference type="InterPro" id="IPR013043">
    <property type="entry name" value="DUF1595"/>
</dbReference>
<feature type="domain" description="DUF1585" evidence="1">
    <location>
        <begin position="718"/>
        <end position="791"/>
    </location>
</feature>
<dbReference type="OrthoDB" id="175242at2"/>
<evidence type="ECO:0000259" key="1">
    <source>
        <dbReference type="Pfam" id="PF07624"/>
    </source>
</evidence>
<evidence type="ECO:0000259" key="6">
    <source>
        <dbReference type="Pfam" id="PF07637"/>
    </source>
</evidence>
<feature type="domain" description="DUF1588" evidence="3">
    <location>
        <begin position="607"/>
        <end position="704"/>
    </location>
</feature>
<dbReference type="InterPro" id="IPR013042">
    <property type="entry name" value="DUF1592"/>
</dbReference>
<dbReference type="InterPro" id="IPR013039">
    <property type="entry name" value="DUF1588"/>
</dbReference>
<proteinExistence type="predicted"/>
<sequence>MTSSILTMKPLFAVCLLLFVFLGGRPVSAQEHSLSSFVSMMENYCVDCHNSAEAEAGLDLEGFGTDVQKRIVDWDVSAWEIIAKRLRGRQMPPAEATSRPTEAQYVAALSELETMLDQKAIANPQPGRTDSIRRLNRTEYRNVIRDLLHVEVNVNDLLPADELSHGFDNVTVGELSPLLLNRYLGAAERISRIAVGGQQLSPGGFTIRLPPDRTQEHHVQGLPLGTRGGTLIRRSFPIAGEYEIQLRLMRDRDENIEGLNGSHDIDVLVDRELVHRFSVSPPKTKKGWSKDDTLVDANLKKRFRVTAGQHAIGVTFPIKSASLSETRRQPFDASFNRHRHPRKSPAIFEVSIVGPFNPEGPGDTPSRRSVFTCRPETESPEEANRCARRILSRLMRLAYRRPITDGDLEVPLRFFAQRFESDGFEPAIETALSAVLVNPHFLFRAEKDPASAEPGDVYPISDLALASRLSFFLWSSIPDQELLQLAERGKLGHRDVLQSQVRRMLADPRSRSLVGNFAAQWLYLRNLDSFRPDMRRFVDFDDNLRKAMRQETELLFQDVVQEDQSVLNLITSQKTFLNERLAKHYGIPHVKGSHFRPVSLAANDYHRGGLLRHASILAVTSYATRTSPTIRGNWILENILGTPPPPPPPNVPSLKEKVAFQKVTVRQRLAQHREDPACASCHNLMDPVGFALENYDAVGRWRTFDDGIPIDSSGALPDGQKIDSVAALEAGIMRRPEMFVGTMTEKLMTFALGRGIEPTDAPAIRKIVNQAADKDYQFSQIVLGIVQSTPFRKRLAL</sequence>
<dbReference type="InterPro" id="IPR013036">
    <property type="entry name" value="DUF1587"/>
</dbReference>
<dbReference type="InterPro" id="IPR011429">
    <property type="entry name" value="Cyt_c_Planctomycete-type"/>
</dbReference>
<dbReference type="InterPro" id="IPR011478">
    <property type="entry name" value="DUF1585"/>
</dbReference>
<dbReference type="Pfam" id="PF07631">
    <property type="entry name" value="PSD4"/>
    <property type="match status" value="1"/>
</dbReference>